<gene>
    <name evidence="1" type="ORF">A3I56_01280</name>
</gene>
<dbReference type="PANTHER" id="PTHR38471">
    <property type="entry name" value="FOUR HELIX BUNDLE PROTEIN"/>
    <property type="match status" value="1"/>
</dbReference>
<evidence type="ECO:0008006" key="3">
    <source>
        <dbReference type="Google" id="ProtNLM"/>
    </source>
</evidence>
<dbReference type="PIRSF" id="PIRSF035652">
    <property type="entry name" value="CHP02436"/>
    <property type="match status" value="1"/>
</dbReference>
<protein>
    <recommendedName>
        <fullName evidence="3">Four helix bundle protein</fullName>
    </recommendedName>
</protein>
<dbReference type="EMBL" id="MGBC01000054">
    <property type="protein sequence ID" value="OGK58950.1"/>
    <property type="molecule type" value="Genomic_DNA"/>
</dbReference>
<dbReference type="InterPro" id="IPR012657">
    <property type="entry name" value="23S_rRNA-intervening_sequence"/>
</dbReference>
<evidence type="ECO:0000313" key="2">
    <source>
        <dbReference type="Proteomes" id="UP000176269"/>
    </source>
</evidence>
<dbReference type="CDD" id="cd16377">
    <property type="entry name" value="23S_rRNA_IVP_like"/>
    <property type="match status" value="1"/>
</dbReference>
<dbReference type="SUPFAM" id="SSF158446">
    <property type="entry name" value="IVS-encoded protein-like"/>
    <property type="match status" value="1"/>
</dbReference>
<dbReference type="Pfam" id="PF05635">
    <property type="entry name" value="23S_rRNA_IVP"/>
    <property type="match status" value="1"/>
</dbReference>
<dbReference type="PANTHER" id="PTHR38471:SF2">
    <property type="entry name" value="FOUR HELIX BUNDLE PROTEIN"/>
    <property type="match status" value="1"/>
</dbReference>
<comment type="caution">
    <text evidence="1">The sequence shown here is derived from an EMBL/GenBank/DDBJ whole genome shotgun (WGS) entry which is preliminary data.</text>
</comment>
<dbReference type="InterPro" id="IPR036583">
    <property type="entry name" value="23S_rRNA_IVS_sf"/>
</dbReference>
<evidence type="ECO:0000313" key="1">
    <source>
        <dbReference type="EMBL" id="OGK58950.1"/>
    </source>
</evidence>
<dbReference type="Gene3D" id="1.20.1440.60">
    <property type="entry name" value="23S rRNA-intervening sequence"/>
    <property type="match status" value="1"/>
</dbReference>
<dbReference type="AlphaFoldDB" id="A0A1F7JTK5"/>
<organism evidence="1 2">
    <name type="scientific">Candidatus Roizmanbacteria bacterium RIFCSPLOWO2_02_FULL_43_10</name>
    <dbReference type="NCBI Taxonomy" id="1802078"/>
    <lineage>
        <taxon>Bacteria</taxon>
        <taxon>Candidatus Roizmaniibacteriota</taxon>
    </lineage>
</organism>
<sequence>MDNTAFKRQLISRAFTFARNVIKLVDDFPSKRAAWVIADQLLRSATSIGANIMEAQAASSRKDFINFLNHALKSANETKFWLALAKDIAPRKREEIEKLLKEVDELARILGSSVKSLKKT</sequence>
<accession>A0A1F7JTK5</accession>
<name>A0A1F7JTK5_9BACT</name>
<dbReference type="NCBIfam" id="TIGR02436">
    <property type="entry name" value="four helix bundle protein"/>
    <property type="match status" value="1"/>
</dbReference>
<dbReference type="Proteomes" id="UP000176269">
    <property type="component" value="Unassembled WGS sequence"/>
</dbReference>
<proteinExistence type="predicted"/>
<reference evidence="1 2" key="1">
    <citation type="journal article" date="2016" name="Nat. Commun.">
        <title>Thousands of microbial genomes shed light on interconnected biogeochemical processes in an aquifer system.</title>
        <authorList>
            <person name="Anantharaman K."/>
            <person name="Brown C.T."/>
            <person name="Hug L.A."/>
            <person name="Sharon I."/>
            <person name="Castelle C.J."/>
            <person name="Probst A.J."/>
            <person name="Thomas B.C."/>
            <person name="Singh A."/>
            <person name="Wilkins M.J."/>
            <person name="Karaoz U."/>
            <person name="Brodie E.L."/>
            <person name="Williams K.H."/>
            <person name="Hubbard S.S."/>
            <person name="Banfield J.F."/>
        </authorList>
    </citation>
    <scope>NUCLEOTIDE SEQUENCE [LARGE SCALE GENOMIC DNA]</scope>
</reference>